<organism evidence="1 2">
    <name type="scientific">Chitinimonas arctica</name>
    <dbReference type="NCBI Taxonomy" id="2594795"/>
    <lineage>
        <taxon>Bacteria</taxon>
        <taxon>Pseudomonadati</taxon>
        <taxon>Pseudomonadota</taxon>
        <taxon>Betaproteobacteria</taxon>
        <taxon>Neisseriales</taxon>
        <taxon>Chitinibacteraceae</taxon>
        <taxon>Chitinimonas</taxon>
    </lineage>
</organism>
<dbReference type="KEGG" id="cari:FNU76_04435"/>
<evidence type="ECO:0000313" key="1">
    <source>
        <dbReference type="EMBL" id="QDQ25658.1"/>
    </source>
</evidence>
<evidence type="ECO:0000313" key="2">
    <source>
        <dbReference type="Proteomes" id="UP000317550"/>
    </source>
</evidence>
<reference evidence="2" key="1">
    <citation type="submission" date="2019-07" db="EMBL/GenBank/DDBJ databases">
        <title>Chitinimonas sp. nov., isolated from Ny-Alesund, arctica soil.</title>
        <authorList>
            <person name="Xu Q."/>
            <person name="Peng F."/>
        </authorList>
    </citation>
    <scope>NUCLEOTIDE SEQUENCE [LARGE SCALE GENOMIC DNA]</scope>
    <source>
        <strain evidence="2">R3-44</strain>
    </source>
</reference>
<sequence length="164" mass="18501">MRRQHGFSYLVALFLVAILAVLTTRALENSRTAELREREAELLYVGQAYQAAIRAYYRNGSGSVRYPATLEALLLDQRPLRPQRPLRRLYRDPILASQDWGLVRAPSGGIMGVYSRSLQAPQKTDGFPAALANFKGATQYRDWQFIYQPETGPDAPTEPERSGK</sequence>
<gene>
    <name evidence="1" type="ORF">FNU76_04435</name>
</gene>
<dbReference type="OrthoDB" id="5608857at2"/>
<dbReference type="RefSeq" id="WP_143856583.1">
    <property type="nucleotide sequence ID" value="NZ_CP041730.1"/>
</dbReference>
<proteinExistence type="predicted"/>
<protein>
    <submittedName>
        <fullName evidence="1">Type II secretion system protein</fullName>
    </submittedName>
</protein>
<accession>A0A516SC60</accession>
<name>A0A516SC60_9NEIS</name>
<dbReference type="Proteomes" id="UP000317550">
    <property type="component" value="Chromosome"/>
</dbReference>
<dbReference type="EMBL" id="CP041730">
    <property type="protein sequence ID" value="QDQ25658.1"/>
    <property type="molecule type" value="Genomic_DNA"/>
</dbReference>
<keyword evidence="2" id="KW-1185">Reference proteome</keyword>
<dbReference type="AlphaFoldDB" id="A0A516SC60"/>